<evidence type="ECO:0000313" key="2">
    <source>
        <dbReference type="Proteomes" id="UP000184171"/>
    </source>
</evidence>
<reference evidence="1" key="1">
    <citation type="submission" date="2016-11" db="EMBL/GenBank/DDBJ databases">
        <authorList>
            <person name="Jaros S."/>
            <person name="Januszkiewicz K."/>
            <person name="Wedrychowicz H."/>
        </authorList>
    </citation>
    <scope>NUCLEOTIDE SEQUENCE [LARGE SCALE GENOMIC DNA]</scope>
    <source>
        <strain evidence="1">DSM 5091</strain>
    </source>
</reference>
<name>A0A1M6J961_MALRU</name>
<evidence type="ECO:0000313" key="1">
    <source>
        <dbReference type="EMBL" id="SHJ43227.1"/>
    </source>
</evidence>
<gene>
    <name evidence="1" type="ORF">SAMN02745165_02351</name>
</gene>
<organism evidence="1 2">
    <name type="scientific">Malonomonas rubra DSM 5091</name>
    <dbReference type="NCBI Taxonomy" id="1122189"/>
    <lineage>
        <taxon>Bacteria</taxon>
        <taxon>Pseudomonadati</taxon>
        <taxon>Thermodesulfobacteriota</taxon>
        <taxon>Desulfuromonadia</taxon>
        <taxon>Desulfuromonadales</taxon>
        <taxon>Geopsychrobacteraceae</taxon>
        <taxon>Malonomonas</taxon>
    </lineage>
</organism>
<keyword evidence="2" id="KW-1185">Reference proteome</keyword>
<accession>A0A1M6J961</accession>
<sequence length="68" mass="7770">METISPYASEKRMPRQQRRGNYCWSEMTTCCALTSVGMFPPQEISSKDAQTKLIKIIAILNMARNLTE</sequence>
<protein>
    <submittedName>
        <fullName evidence="1">Uncharacterized protein</fullName>
    </submittedName>
</protein>
<dbReference type="AlphaFoldDB" id="A0A1M6J961"/>
<dbReference type="EMBL" id="FQZT01000008">
    <property type="protein sequence ID" value="SHJ43227.1"/>
    <property type="molecule type" value="Genomic_DNA"/>
</dbReference>
<dbReference type="Proteomes" id="UP000184171">
    <property type="component" value="Unassembled WGS sequence"/>
</dbReference>
<proteinExistence type="predicted"/>
<dbReference type="STRING" id="1122189.SAMN02745165_02351"/>